<keyword evidence="1" id="KW-0732">Signal</keyword>
<proteinExistence type="predicted"/>
<dbReference type="EMBL" id="QRWP01000012">
    <property type="protein sequence ID" value="RGT30737.1"/>
    <property type="molecule type" value="Genomic_DNA"/>
</dbReference>
<dbReference type="Proteomes" id="UP000285159">
    <property type="component" value="Unassembled WGS sequence"/>
</dbReference>
<organism evidence="2 3">
    <name type="scientific">Bacteroides clarus</name>
    <dbReference type="NCBI Taxonomy" id="626929"/>
    <lineage>
        <taxon>Bacteria</taxon>
        <taxon>Pseudomonadati</taxon>
        <taxon>Bacteroidota</taxon>
        <taxon>Bacteroidia</taxon>
        <taxon>Bacteroidales</taxon>
        <taxon>Bacteroidaceae</taxon>
        <taxon>Bacteroides</taxon>
    </lineage>
</organism>
<dbReference type="AlphaFoldDB" id="A0A412MZT8"/>
<dbReference type="Gene3D" id="2.60.40.2620">
    <property type="entry name" value="Fimbrillin-like"/>
    <property type="match status" value="1"/>
</dbReference>
<dbReference type="InterPro" id="IPR042278">
    <property type="entry name" value="Mfa-like_1_N"/>
</dbReference>
<feature type="chain" id="PRO_5019427932" evidence="1">
    <location>
        <begin position="26"/>
        <end position="350"/>
    </location>
</feature>
<protein>
    <submittedName>
        <fullName evidence="2">Fimbrillin family protein</fullName>
    </submittedName>
</protein>
<sequence>MNGKTRYIGIRKLRSWLLAVPLLLGACSGEDVTDGLPQGNTPIDFDSGTPETKAIAGYATDTDPVNIGVFAYLTRGNFDESTATPNCMYNQLVSRQTDGSWYYTPVKYWPNSQVTERISFFAYAPYTDETGGNLSFQGKETASGFPILSYTVPQTESRQIDLLAAPPVMNRNSGNISFILYHTLTKINIYIKSKDDTTGKSVTAFSITGMKSGILTYRTATTGNVKGWQWSYPQSGELATFTADATNFPVSDTVAEEKKLLATFFLLPNATGSEFSITYQYTEKDKNNNTTVQNIKMEHQAFPSTDNWLPGTSVGYTIGIARKAISVTPEDSAVSWEDDTATEIVIGTEG</sequence>
<evidence type="ECO:0000313" key="2">
    <source>
        <dbReference type="EMBL" id="RGT30737.1"/>
    </source>
</evidence>
<evidence type="ECO:0000256" key="1">
    <source>
        <dbReference type="SAM" id="SignalP"/>
    </source>
</evidence>
<dbReference type="CDD" id="cd13120">
    <property type="entry name" value="BF2867_like_N"/>
    <property type="match status" value="1"/>
</dbReference>
<accession>A0A412MZT8</accession>
<dbReference type="RefSeq" id="WP_118468745.1">
    <property type="nucleotide sequence ID" value="NZ_CABIZW010000001.1"/>
</dbReference>
<dbReference type="PROSITE" id="PS51257">
    <property type="entry name" value="PROKAR_LIPOPROTEIN"/>
    <property type="match status" value="1"/>
</dbReference>
<evidence type="ECO:0000313" key="3">
    <source>
        <dbReference type="Proteomes" id="UP000285159"/>
    </source>
</evidence>
<gene>
    <name evidence="2" type="ORF">DWX38_13465</name>
</gene>
<reference evidence="2 3" key="1">
    <citation type="submission" date="2018-08" db="EMBL/GenBank/DDBJ databases">
        <title>A genome reference for cultivated species of the human gut microbiota.</title>
        <authorList>
            <person name="Zou Y."/>
            <person name="Xue W."/>
            <person name="Luo G."/>
        </authorList>
    </citation>
    <scope>NUCLEOTIDE SEQUENCE [LARGE SCALE GENOMIC DNA]</scope>
    <source>
        <strain evidence="2 3">AF19-1AC</strain>
    </source>
</reference>
<feature type="signal peptide" evidence="1">
    <location>
        <begin position="1"/>
        <end position="25"/>
    </location>
</feature>
<name>A0A412MZT8_9BACE</name>
<comment type="caution">
    <text evidence="2">The sequence shown here is derived from an EMBL/GenBank/DDBJ whole genome shotgun (WGS) entry which is preliminary data.</text>
</comment>